<reference evidence="3 4" key="1">
    <citation type="submission" date="2018-04" db="EMBL/GenBank/DDBJ databases">
        <title>Genomic Encyclopedia of Type Strains, Phase IV (KMG-IV): sequencing the most valuable type-strain genomes for metagenomic binning, comparative biology and taxonomic classification.</title>
        <authorList>
            <person name="Goeker M."/>
        </authorList>
    </citation>
    <scope>NUCLEOTIDE SEQUENCE [LARGE SCALE GENOMIC DNA]</scope>
    <source>
        <strain evidence="3 4">DSM 45771</strain>
    </source>
</reference>
<dbReference type="OrthoDB" id="5083414at2"/>
<gene>
    <name evidence="3" type="ORF">C8D89_112122</name>
</gene>
<comment type="caution">
    <text evidence="3">The sequence shown here is derived from an EMBL/GenBank/DDBJ whole genome shotgun (WGS) entry which is preliminary data.</text>
</comment>
<accession>A0A2U1F449</accession>
<proteinExistence type="predicted"/>
<sequence length="336" mass="34431">MSATHETPGPRADRRVVVGLADDDASWAALCWALTRAARGDGAVHAVRAVRGGDRDGITSACSGGSDRAVAEVEATALRRLAGQVAGGVGGPTPPVSLSWCRGRPADVLSAVARDADAVVVGRPGRRDRTVRALVDRAPCPVAIVPPGFGARPRPRHVVVGVDATSDPTAAGVAPALEEALCHARIGDRVTVVAAIDPAPAVAHWPRGLEPSPTADEQAHAAREATRAVVGPAVEQARHTGAADPGVAVAVIGRPEAVDRAVLGAARDLEADEVVVPRTAHWSAARLLRLARVAPCALTVVPDRRADRSASIRETISPPRTAPARGIAGVSRAAAR</sequence>
<dbReference type="AlphaFoldDB" id="A0A2U1F449"/>
<dbReference type="Gene3D" id="3.40.50.12370">
    <property type="match status" value="1"/>
</dbReference>
<organism evidence="3 4">
    <name type="scientific">Actinomycetospora cinnamomea</name>
    <dbReference type="NCBI Taxonomy" id="663609"/>
    <lineage>
        <taxon>Bacteria</taxon>
        <taxon>Bacillati</taxon>
        <taxon>Actinomycetota</taxon>
        <taxon>Actinomycetes</taxon>
        <taxon>Pseudonocardiales</taxon>
        <taxon>Pseudonocardiaceae</taxon>
        <taxon>Actinomycetospora</taxon>
    </lineage>
</organism>
<feature type="compositionally biased region" description="Basic and acidic residues" evidence="1">
    <location>
        <begin position="217"/>
        <end position="226"/>
    </location>
</feature>
<dbReference type="Proteomes" id="UP000245639">
    <property type="component" value="Unassembled WGS sequence"/>
</dbReference>
<dbReference type="CDD" id="cd00293">
    <property type="entry name" value="USP-like"/>
    <property type="match status" value="1"/>
</dbReference>
<evidence type="ECO:0000313" key="4">
    <source>
        <dbReference type="Proteomes" id="UP000245639"/>
    </source>
</evidence>
<dbReference type="InterPro" id="IPR006016">
    <property type="entry name" value="UspA"/>
</dbReference>
<evidence type="ECO:0000313" key="3">
    <source>
        <dbReference type="EMBL" id="PVZ06929.1"/>
    </source>
</evidence>
<evidence type="ECO:0000259" key="2">
    <source>
        <dbReference type="Pfam" id="PF00582"/>
    </source>
</evidence>
<feature type="region of interest" description="Disordered" evidence="1">
    <location>
        <begin position="307"/>
        <end position="336"/>
    </location>
</feature>
<evidence type="ECO:0000256" key="1">
    <source>
        <dbReference type="SAM" id="MobiDB-lite"/>
    </source>
</evidence>
<dbReference type="RefSeq" id="WP_116709953.1">
    <property type="nucleotide sequence ID" value="NZ_QEKW01000012.1"/>
</dbReference>
<keyword evidence="4" id="KW-1185">Reference proteome</keyword>
<dbReference type="Pfam" id="PF00582">
    <property type="entry name" value="Usp"/>
    <property type="match status" value="1"/>
</dbReference>
<dbReference type="EMBL" id="QEKW01000012">
    <property type="protein sequence ID" value="PVZ06929.1"/>
    <property type="molecule type" value="Genomic_DNA"/>
</dbReference>
<protein>
    <submittedName>
        <fullName evidence="3">Universal stress protein family protein</fullName>
    </submittedName>
</protein>
<feature type="domain" description="UspA" evidence="2">
    <location>
        <begin position="14"/>
        <end position="146"/>
    </location>
</feature>
<dbReference type="SUPFAM" id="SSF52402">
    <property type="entry name" value="Adenine nucleotide alpha hydrolases-like"/>
    <property type="match status" value="2"/>
</dbReference>
<feature type="region of interest" description="Disordered" evidence="1">
    <location>
        <begin position="204"/>
        <end position="228"/>
    </location>
</feature>
<name>A0A2U1F449_9PSEU</name>